<comment type="subcellular location">
    <subcellularLocation>
        <location evidence="1">Cell membrane</location>
        <topology evidence="1">Multi-pass membrane protein</topology>
    </subcellularLocation>
</comment>
<evidence type="ECO:0000256" key="4">
    <source>
        <dbReference type="ARBA" id="ARBA00022989"/>
    </source>
</evidence>
<keyword evidence="9" id="KW-1185">Reference proteome</keyword>
<name>A0A8J3NE80_9ACTN</name>
<feature type="transmembrane region" description="Helical" evidence="7">
    <location>
        <begin position="301"/>
        <end position="319"/>
    </location>
</feature>
<keyword evidence="2" id="KW-1003">Cell membrane</keyword>
<feature type="transmembrane region" description="Helical" evidence="7">
    <location>
        <begin position="182"/>
        <end position="204"/>
    </location>
</feature>
<feature type="transmembrane region" description="Helical" evidence="7">
    <location>
        <begin position="391"/>
        <end position="412"/>
    </location>
</feature>
<dbReference type="Proteomes" id="UP000612808">
    <property type="component" value="Unassembled WGS sequence"/>
</dbReference>
<evidence type="ECO:0000313" key="8">
    <source>
        <dbReference type="EMBL" id="GID13777.1"/>
    </source>
</evidence>
<dbReference type="GO" id="GO:0022857">
    <property type="term" value="F:transmembrane transporter activity"/>
    <property type="evidence" value="ECO:0007669"/>
    <property type="project" value="InterPro"/>
</dbReference>
<organism evidence="8 9">
    <name type="scientific">Actinocatenispora rupis</name>
    <dbReference type="NCBI Taxonomy" id="519421"/>
    <lineage>
        <taxon>Bacteria</taxon>
        <taxon>Bacillati</taxon>
        <taxon>Actinomycetota</taxon>
        <taxon>Actinomycetes</taxon>
        <taxon>Micromonosporales</taxon>
        <taxon>Micromonosporaceae</taxon>
        <taxon>Actinocatenispora</taxon>
    </lineage>
</organism>
<dbReference type="PANTHER" id="PTHR23513">
    <property type="entry name" value="INTEGRAL MEMBRANE EFFLUX PROTEIN-RELATED"/>
    <property type="match status" value="1"/>
</dbReference>
<dbReference type="InterPro" id="IPR011701">
    <property type="entry name" value="MFS"/>
</dbReference>
<evidence type="ECO:0000256" key="3">
    <source>
        <dbReference type="ARBA" id="ARBA00022692"/>
    </source>
</evidence>
<dbReference type="GO" id="GO:0005886">
    <property type="term" value="C:plasma membrane"/>
    <property type="evidence" value="ECO:0007669"/>
    <property type="project" value="UniProtKB-SubCell"/>
</dbReference>
<dbReference type="Gene3D" id="1.20.1250.20">
    <property type="entry name" value="MFS general substrate transporter like domains"/>
    <property type="match status" value="1"/>
</dbReference>
<dbReference type="RefSeq" id="WP_239076886.1">
    <property type="nucleotide sequence ID" value="NZ_BAAAZM010000020.1"/>
</dbReference>
<keyword evidence="4 7" id="KW-1133">Transmembrane helix</keyword>
<sequence length="546" mass="57197">MPALSPVATAARVVLRGGRAALDGTERLGRFAVGHVRTARDKGGAGDVGMIRLLDLHAASCAGDALVAIGLAGTIFFAGATSDARAKVALYLLVTMAPFALLAPVVGPVLDRFRHGRRYALAVTMLGRAFLAWVISDQMHTFALYPAAFGVLVLSRSYGVARSAAVPRLLPPGLGLVEAGARASLFGTVAGAVLGGVGLVAAWFGPQWPLRLATVVFVLGMIVALRLPPRADSEPPETPPRVFQVFRTHGVKVLSGKLLWAALAGSATLRAGYGFLTLFLAFRVRDGDFALRIGSYHVPQYAMLGLVVGGLGVGSFLATAVCTRLTIRRPLLIQSVGLAATALAGIGAALLYGVWTVAALCLVTAFASGVAKLSVDAVIQERMPEKLRASAFSHSETLLMLAFVLGGAIGLLPLPGRVGTAILAAGVVAAAVRVGWWAWQLRAQRLRGVIGPDEQPTVRVAPRSPVPDGTRPDPTADKTRPMAADRTRPMPAETTRPMPAEPAGTAPDPTRRMPGTADEPADDRTTEPIVPPGYHLYRPGRRTPPP</sequence>
<proteinExistence type="predicted"/>
<dbReference type="InterPro" id="IPR036259">
    <property type="entry name" value="MFS_trans_sf"/>
</dbReference>
<protein>
    <submittedName>
        <fullName evidence="8">MFS transporter</fullName>
    </submittedName>
</protein>
<dbReference type="SUPFAM" id="SSF103473">
    <property type="entry name" value="MFS general substrate transporter"/>
    <property type="match status" value="1"/>
</dbReference>
<evidence type="ECO:0000313" key="9">
    <source>
        <dbReference type="Proteomes" id="UP000612808"/>
    </source>
</evidence>
<comment type="caution">
    <text evidence="8">The sequence shown here is derived from an EMBL/GenBank/DDBJ whole genome shotgun (WGS) entry which is preliminary data.</text>
</comment>
<evidence type="ECO:0000256" key="6">
    <source>
        <dbReference type="SAM" id="MobiDB-lite"/>
    </source>
</evidence>
<feature type="region of interest" description="Disordered" evidence="6">
    <location>
        <begin position="454"/>
        <end position="546"/>
    </location>
</feature>
<feature type="transmembrane region" description="Helical" evidence="7">
    <location>
        <begin position="331"/>
        <end position="351"/>
    </location>
</feature>
<dbReference type="PANTHER" id="PTHR23513:SF18">
    <property type="entry name" value="INTEGRAL MEMBRANE PROTEIN"/>
    <property type="match status" value="1"/>
</dbReference>
<keyword evidence="5 7" id="KW-0472">Membrane</keyword>
<gene>
    <name evidence="8" type="ORF">Aru02nite_46660</name>
</gene>
<feature type="compositionally biased region" description="Basic and acidic residues" evidence="6">
    <location>
        <begin position="470"/>
        <end position="488"/>
    </location>
</feature>
<feature type="transmembrane region" description="Helical" evidence="7">
    <location>
        <begin position="418"/>
        <end position="439"/>
    </location>
</feature>
<reference evidence="8" key="1">
    <citation type="submission" date="2021-01" db="EMBL/GenBank/DDBJ databases">
        <title>Whole genome shotgun sequence of Actinocatenispora rupis NBRC 107355.</title>
        <authorList>
            <person name="Komaki H."/>
            <person name="Tamura T."/>
        </authorList>
    </citation>
    <scope>NUCLEOTIDE SEQUENCE</scope>
    <source>
        <strain evidence="8">NBRC 107355</strain>
    </source>
</reference>
<dbReference type="Pfam" id="PF07690">
    <property type="entry name" value="MFS_1"/>
    <property type="match status" value="1"/>
</dbReference>
<evidence type="ECO:0000256" key="5">
    <source>
        <dbReference type="ARBA" id="ARBA00023136"/>
    </source>
</evidence>
<feature type="transmembrane region" description="Helical" evidence="7">
    <location>
        <begin position="61"/>
        <end position="82"/>
    </location>
</feature>
<evidence type="ECO:0000256" key="7">
    <source>
        <dbReference type="SAM" id="Phobius"/>
    </source>
</evidence>
<evidence type="ECO:0000256" key="2">
    <source>
        <dbReference type="ARBA" id="ARBA00022475"/>
    </source>
</evidence>
<evidence type="ECO:0000256" key="1">
    <source>
        <dbReference type="ARBA" id="ARBA00004651"/>
    </source>
</evidence>
<feature type="transmembrane region" description="Helical" evidence="7">
    <location>
        <begin position="210"/>
        <end position="227"/>
    </location>
</feature>
<dbReference type="CDD" id="cd06173">
    <property type="entry name" value="MFS_MefA_like"/>
    <property type="match status" value="1"/>
</dbReference>
<dbReference type="AlphaFoldDB" id="A0A8J3NE80"/>
<feature type="transmembrane region" description="Helical" evidence="7">
    <location>
        <begin position="258"/>
        <end position="281"/>
    </location>
</feature>
<dbReference type="EMBL" id="BOMB01000026">
    <property type="protein sequence ID" value="GID13777.1"/>
    <property type="molecule type" value="Genomic_DNA"/>
</dbReference>
<accession>A0A8J3NE80</accession>
<feature type="transmembrane region" description="Helical" evidence="7">
    <location>
        <begin position="88"/>
        <end position="107"/>
    </location>
</feature>
<keyword evidence="3 7" id="KW-0812">Transmembrane</keyword>